<comment type="caution">
    <text evidence="6">The sequence shown here is derived from an EMBL/GenBank/DDBJ whole genome shotgun (WGS) entry which is preliminary data.</text>
</comment>
<dbReference type="RefSeq" id="WP_201362437.1">
    <property type="nucleotide sequence ID" value="NZ_BNJJ01000007.1"/>
</dbReference>
<evidence type="ECO:0000256" key="4">
    <source>
        <dbReference type="ARBA" id="ARBA00023136"/>
    </source>
</evidence>
<dbReference type="PANTHER" id="PTHR33514:SF13">
    <property type="entry name" value="PROTEIN ABCI12, CHLOROPLASTIC"/>
    <property type="match status" value="1"/>
</dbReference>
<evidence type="ECO:0000313" key="6">
    <source>
        <dbReference type="EMBL" id="GHO84807.1"/>
    </source>
</evidence>
<evidence type="ECO:0000256" key="5">
    <source>
        <dbReference type="SAM" id="Phobius"/>
    </source>
</evidence>
<dbReference type="InterPro" id="IPR003339">
    <property type="entry name" value="ABC/ECF_trnsptr_transmembrane"/>
</dbReference>
<name>A0ABQ3VF60_9CHLR</name>
<feature type="transmembrane region" description="Helical" evidence="5">
    <location>
        <begin position="46"/>
        <end position="67"/>
    </location>
</feature>
<proteinExistence type="predicted"/>
<comment type="subcellular location">
    <subcellularLocation>
        <location evidence="1">Membrane</location>
        <topology evidence="1">Multi-pass membrane protein</topology>
    </subcellularLocation>
</comment>
<feature type="transmembrane region" description="Helical" evidence="5">
    <location>
        <begin position="147"/>
        <end position="166"/>
    </location>
</feature>
<evidence type="ECO:0000313" key="7">
    <source>
        <dbReference type="Proteomes" id="UP000635565"/>
    </source>
</evidence>
<protein>
    <recommendedName>
        <fullName evidence="8">Energy-coupling factor transporter transmembrane protein EcfT</fullName>
    </recommendedName>
</protein>
<evidence type="ECO:0008006" key="8">
    <source>
        <dbReference type="Google" id="ProtNLM"/>
    </source>
</evidence>
<dbReference type="CDD" id="cd16914">
    <property type="entry name" value="EcfT"/>
    <property type="match status" value="1"/>
</dbReference>
<accession>A0ABQ3VF60</accession>
<gene>
    <name evidence="6" type="ORF">KSZ_28130</name>
</gene>
<sequence length="343" mass="38552">MLEKISLGIFYPGTSVIHRLQARTKLLMIFWLIGTLLIANHRQWHFISYIVALGLMFVGLLASGIALRDFGKRLWFLVLIVFSSLFISIFGASSDSPVIWSLGPWRPSYASLSQDVLWLGTVVLAFFVLTLLPPLRGWCQRHFWLRFIRRLALLAVLGSLLFFWLTNGFAASRPMSVGPLIITQQGAWLTIVTFVAFCVLFISSTLLTMTTRPVALIEGLTLLLSPLRRLKLPVDDFALMLLLSLRFIPTLLEEADQLMKAQVARGADITHGTARERFQSLAMFFVPLVQGVLRRASELATALDARGYQSDGPRTLLYEQPLSRLDYLALSLVILVTTIPLFL</sequence>
<dbReference type="Proteomes" id="UP000635565">
    <property type="component" value="Unassembled WGS sequence"/>
</dbReference>
<reference evidence="6 7" key="1">
    <citation type="journal article" date="2021" name="Int. J. Syst. Evol. Microbiol.">
        <title>Reticulibacter mediterranei gen. nov., sp. nov., within the new family Reticulibacteraceae fam. nov., and Ktedonospora formicarum gen. nov., sp. nov., Ktedonobacter robiniae sp. nov., Dictyobacter formicarum sp. nov. and Dictyobacter arantiisoli sp. nov., belonging to the class Ktedonobacteria.</title>
        <authorList>
            <person name="Yabe S."/>
            <person name="Zheng Y."/>
            <person name="Wang C.M."/>
            <person name="Sakai Y."/>
            <person name="Abe K."/>
            <person name="Yokota A."/>
            <person name="Donadio S."/>
            <person name="Cavaletti L."/>
            <person name="Monciardini P."/>
        </authorList>
    </citation>
    <scope>NUCLEOTIDE SEQUENCE [LARGE SCALE GENOMIC DNA]</scope>
    <source>
        <strain evidence="6 7">SOSP1-9</strain>
    </source>
</reference>
<keyword evidence="2 5" id="KW-0812">Transmembrane</keyword>
<keyword evidence="3 5" id="KW-1133">Transmembrane helix</keyword>
<evidence type="ECO:0000256" key="1">
    <source>
        <dbReference type="ARBA" id="ARBA00004141"/>
    </source>
</evidence>
<feature type="transmembrane region" description="Helical" evidence="5">
    <location>
        <begin position="74"/>
        <end position="92"/>
    </location>
</feature>
<evidence type="ECO:0000256" key="2">
    <source>
        <dbReference type="ARBA" id="ARBA00022692"/>
    </source>
</evidence>
<dbReference type="Pfam" id="PF02361">
    <property type="entry name" value="CbiQ"/>
    <property type="match status" value="1"/>
</dbReference>
<feature type="transmembrane region" description="Helical" evidence="5">
    <location>
        <begin position="20"/>
        <end position="40"/>
    </location>
</feature>
<feature type="transmembrane region" description="Helical" evidence="5">
    <location>
        <begin position="186"/>
        <end position="209"/>
    </location>
</feature>
<feature type="transmembrane region" description="Helical" evidence="5">
    <location>
        <begin position="116"/>
        <end position="135"/>
    </location>
</feature>
<dbReference type="PANTHER" id="PTHR33514">
    <property type="entry name" value="PROTEIN ABCI12, CHLOROPLASTIC"/>
    <property type="match status" value="1"/>
</dbReference>
<keyword evidence="7" id="KW-1185">Reference proteome</keyword>
<keyword evidence="4 5" id="KW-0472">Membrane</keyword>
<evidence type="ECO:0000256" key="3">
    <source>
        <dbReference type="ARBA" id="ARBA00022989"/>
    </source>
</evidence>
<organism evidence="6 7">
    <name type="scientific">Dictyobacter formicarum</name>
    <dbReference type="NCBI Taxonomy" id="2778368"/>
    <lineage>
        <taxon>Bacteria</taxon>
        <taxon>Bacillati</taxon>
        <taxon>Chloroflexota</taxon>
        <taxon>Ktedonobacteria</taxon>
        <taxon>Ktedonobacterales</taxon>
        <taxon>Dictyobacteraceae</taxon>
        <taxon>Dictyobacter</taxon>
    </lineage>
</organism>
<dbReference type="EMBL" id="BNJJ01000007">
    <property type="protein sequence ID" value="GHO84807.1"/>
    <property type="molecule type" value="Genomic_DNA"/>
</dbReference>